<gene>
    <name evidence="12" type="ORF">BW247_06035</name>
</gene>
<dbReference type="InterPro" id="IPR051408">
    <property type="entry name" value="Phosphate_transprt_permease"/>
</dbReference>
<dbReference type="CDD" id="cd06261">
    <property type="entry name" value="TM_PBP2"/>
    <property type="match status" value="1"/>
</dbReference>
<evidence type="ECO:0000259" key="11">
    <source>
        <dbReference type="PROSITE" id="PS50928"/>
    </source>
</evidence>
<dbReference type="EMBL" id="CP019434">
    <property type="protein sequence ID" value="APZ42710.1"/>
    <property type="molecule type" value="Genomic_DNA"/>
</dbReference>
<name>A0A1P8UFW3_9GAMM</name>
<dbReference type="GO" id="GO:0035435">
    <property type="term" value="P:phosphate ion transmembrane transport"/>
    <property type="evidence" value="ECO:0007669"/>
    <property type="project" value="InterPro"/>
</dbReference>
<keyword evidence="8 10" id="KW-1133">Transmembrane helix</keyword>
<feature type="transmembrane region" description="Helical" evidence="10">
    <location>
        <begin position="73"/>
        <end position="97"/>
    </location>
</feature>
<organism evidence="12 13">
    <name type="scientific">Acidihalobacter ferrooxydans</name>
    <dbReference type="NCBI Taxonomy" id="1765967"/>
    <lineage>
        <taxon>Bacteria</taxon>
        <taxon>Pseudomonadati</taxon>
        <taxon>Pseudomonadota</taxon>
        <taxon>Gammaproteobacteria</taxon>
        <taxon>Chromatiales</taxon>
        <taxon>Ectothiorhodospiraceae</taxon>
        <taxon>Acidihalobacter</taxon>
    </lineage>
</organism>
<dbReference type="AlphaFoldDB" id="A0A1P8UFW3"/>
<proteinExistence type="inferred from homology"/>
<evidence type="ECO:0000313" key="12">
    <source>
        <dbReference type="EMBL" id="APZ42710.1"/>
    </source>
</evidence>
<dbReference type="Pfam" id="PF00528">
    <property type="entry name" value="BPD_transp_1"/>
    <property type="match status" value="1"/>
</dbReference>
<evidence type="ECO:0000256" key="2">
    <source>
        <dbReference type="ARBA" id="ARBA00007069"/>
    </source>
</evidence>
<reference evidence="12 13" key="1">
    <citation type="submission" date="2017-01" db="EMBL/GenBank/DDBJ databases">
        <title>Draft sequence of Acidihalobacter ferrooxidans strain DSM 14175 (strain V8).</title>
        <authorList>
            <person name="Khaleque H.N."/>
            <person name="Ramsay J.P."/>
            <person name="Murphy R.J.T."/>
            <person name="Kaksonen A.H."/>
            <person name="Boxall N.J."/>
            <person name="Watkin E.L.J."/>
        </authorList>
    </citation>
    <scope>NUCLEOTIDE SEQUENCE [LARGE SCALE GENOMIC DNA]</scope>
    <source>
        <strain evidence="12 13">V8</strain>
    </source>
</reference>
<evidence type="ECO:0000256" key="9">
    <source>
        <dbReference type="ARBA" id="ARBA00023136"/>
    </source>
</evidence>
<sequence length="281" mass="29930">MSNPKYLRRRVINLFNMAVAIALTGLALFFLGWILYVLVVRGIGYINPALFLQSTPGAGIPGGGLGNAFVGSLIMSGLGIALATPIGILAATYLAEFGQRSRIATVVRFINDVLLSAPSIVIGVFVYGVVVEPSGHFSAWAGAIALAIIALPVTVRTTDTMLQLIPDQMREAAIALGTPRWKVTVWIVYRSSLAGIVTGVLLAFARIVGEAAPLLFTSLGNQFFTGDPNQPMAAVPQVLFNFAMGPYENWHQIAWAGALVSTLFVLVLMIVARLLSASSKR</sequence>
<evidence type="ECO:0000313" key="13">
    <source>
        <dbReference type="Proteomes" id="UP000243807"/>
    </source>
</evidence>
<dbReference type="GO" id="GO:0005315">
    <property type="term" value="F:phosphate transmembrane transporter activity"/>
    <property type="evidence" value="ECO:0007669"/>
    <property type="project" value="InterPro"/>
</dbReference>
<feature type="transmembrane region" description="Helical" evidence="10">
    <location>
        <begin position="253"/>
        <end position="275"/>
    </location>
</feature>
<dbReference type="InterPro" id="IPR035906">
    <property type="entry name" value="MetI-like_sf"/>
</dbReference>
<dbReference type="GO" id="GO:0005886">
    <property type="term" value="C:plasma membrane"/>
    <property type="evidence" value="ECO:0007669"/>
    <property type="project" value="UniProtKB-SubCell"/>
</dbReference>
<feature type="transmembrane region" description="Helical" evidence="10">
    <location>
        <begin position="109"/>
        <end position="131"/>
    </location>
</feature>
<dbReference type="SUPFAM" id="SSF161098">
    <property type="entry name" value="MetI-like"/>
    <property type="match status" value="1"/>
</dbReference>
<dbReference type="RefSeq" id="WP_076836361.1">
    <property type="nucleotide sequence ID" value="NZ_CP019434.1"/>
</dbReference>
<evidence type="ECO:0000256" key="5">
    <source>
        <dbReference type="ARBA" id="ARBA00022475"/>
    </source>
</evidence>
<keyword evidence="5 10" id="KW-1003">Cell membrane</keyword>
<dbReference type="NCBIfam" id="TIGR00974">
    <property type="entry name" value="3a0107s02c"/>
    <property type="match status" value="1"/>
</dbReference>
<dbReference type="STRING" id="1765967.BW247_06035"/>
<dbReference type="Proteomes" id="UP000243807">
    <property type="component" value="Chromosome"/>
</dbReference>
<protein>
    <recommendedName>
        <fullName evidence="3 10">Phosphate transport system permease protein PstA</fullName>
    </recommendedName>
</protein>
<dbReference type="OrthoDB" id="9807065at2"/>
<dbReference type="Gene3D" id="1.10.3720.10">
    <property type="entry name" value="MetI-like"/>
    <property type="match status" value="1"/>
</dbReference>
<evidence type="ECO:0000256" key="1">
    <source>
        <dbReference type="ARBA" id="ARBA00004651"/>
    </source>
</evidence>
<keyword evidence="13" id="KW-1185">Reference proteome</keyword>
<evidence type="ECO:0000256" key="7">
    <source>
        <dbReference type="ARBA" id="ARBA00022692"/>
    </source>
</evidence>
<feature type="transmembrane region" description="Helical" evidence="10">
    <location>
        <begin position="12"/>
        <end position="39"/>
    </location>
</feature>
<evidence type="ECO:0000256" key="6">
    <source>
        <dbReference type="ARBA" id="ARBA00022592"/>
    </source>
</evidence>
<keyword evidence="6" id="KW-0592">Phosphate transport</keyword>
<keyword evidence="4" id="KW-0813">Transport</keyword>
<feature type="transmembrane region" description="Helical" evidence="10">
    <location>
        <begin position="187"/>
        <end position="208"/>
    </location>
</feature>
<dbReference type="PANTHER" id="PTHR42922:SF1">
    <property type="entry name" value="PHOSPHATE TRANSPORT SYSTEM PERMEASE PROTEIN PSTA"/>
    <property type="match status" value="1"/>
</dbReference>
<feature type="domain" description="ABC transmembrane type-1" evidence="11">
    <location>
        <begin position="69"/>
        <end position="272"/>
    </location>
</feature>
<accession>A0A1P8UFW3</accession>
<evidence type="ECO:0000256" key="4">
    <source>
        <dbReference type="ARBA" id="ARBA00022448"/>
    </source>
</evidence>
<dbReference type="PROSITE" id="PS50928">
    <property type="entry name" value="ABC_TM1"/>
    <property type="match status" value="1"/>
</dbReference>
<dbReference type="PANTHER" id="PTHR42922">
    <property type="entry name" value="PHOSPHATE TRANSPORT SYSTEM PERMEASE PROTEIN PSTA"/>
    <property type="match status" value="1"/>
</dbReference>
<feature type="transmembrane region" description="Helical" evidence="10">
    <location>
        <begin position="137"/>
        <end position="155"/>
    </location>
</feature>
<keyword evidence="9 10" id="KW-0472">Membrane</keyword>
<comment type="subcellular location">
    <subcellularLocation>
        <location evidence="10">Cell inner membrane</location>
        <topology evidence="10">Multi-pass membrane protein</topology>
    </subcellularLocation>
    <subcellularLocation>
        <location evidence="1">Cell membrane</location>
        <topology evidence="1">Multi-pass membrane protein</topology>
    </subcellularLocation>
</comment>
<comment type="similarity">
    <text evidence="2 10">Belongs to the binding-protein-dependent transport system permease family. CysTW subfamily.</text>
</comment>
<evidence type="ECO:0000256" key="10">
    <source>
        <dbReference type="RuleBase" id="RU363043"/>
    </source>
</evidence>
<evidence type="ECO:0000256" key="8">
    <source>
        <dbReference type="ARBA" id="ARBA00022989"/>
    </source>
</evidence>
<keyword evidence="7 10" id="KW-0812">Transmembrane</keyword>
<dbReference type="InterPro" id="IPR000515">
    <property type="entry name" value="MetI-like"/>
</dbReference>
<dbReference type="InterPro" id="IPR005672">
    <property type="entry name" value="Phosphate_PstA"/>
</dbReference>
<evidence type="ECO:0000256" key="3">
    <source>
        <dbReference type="ARBA" id="ARBA00016864"/>
    </source>
</evidence>
<dbReference type="KEGG" id="afy:BW247_06035"/>